<name>A0A0G0RMA8_9BACT</name>
<accession>A0A0G0RMA8</accession>
<sequence length="451" mass="51965">MRLWRGFRRPTGPRTRKISVEIIPCSRKVLFSIATREMSDSYEKLSKLLRTPPQVLIDLDSKMSSLTGKMGVMDNIVKENELLVNRTLDEFGLHKDSSASDVYATLMQRLMHLDQHLFELIGKPDLTKPDEADDKLTEAAFNVFTPPKGFFIKKEKVAELLEKFKPDKLLGYFGYNSVAQILAEKDFASVVSSLRFTQSNEWMHNFFDIAYNELTPNDFEEREVDIKILGGEWLKVAENFLEKKYHNISHLKEFGIIFVIPLPIDTAGEATRMFTLILHYLHEVPFYSNLFRKFSAGPDFIKDFKSLLRGDIPTGPTPDNGKINWRIVQRYLAKDNELDFRLFEPHINPEAEHWFNVGKDLGKMGGEGGSMNMGYWHGLDFVGGYFPDGSSEKLVSFDLIDLIMSLVKKGEVKYLYHQQEALWNKIFVDYMGRDKLSQAIEENIIKGFVEL</sequence>
<evidence type="ECO:0000313" key="1">
    <source>
        <dbReference type="EMBL" id="KKR23590.1"/>
    </source>
</evidence>
<protein>
    <recommendedName>
        <fullName evidence="3">Glycosidase related protein</fullName>
    </recommendedName>
</protein>
<dbReference type="Proteomes" id="UP000034764">
    <property type="component" value="Unassembled WGS sequence"/>
</dbReference>
<organism evidence="1 2">
    <name type="scientific">Candidatus Yanofskybacteria bacterium GW2011_GWD2_39_48</name>
    <dbReference type="NCBI Taxonomy" id="1619031"/>
    <lineage>
        <taxon>Bacteria</taxon>
        <taxon>Candidatus Yanofskyibacteriota</taxon>
    </lineage>
</organism>
<reference evidence="1 2" key="1">
    <citation type="journal article" date="2015" name="Nature">
        <title>rRNA introns, odd ribosomes, and small enigmatic genomes across a large radiation of phyla.</title>
        <authorList>
            <person name="Brown C.T."/>
            <person name="Hug L.A."/>
            <person name="Thomas B.C."/>
            <person name="Sharon I."/>
            <person name="Castelle C.J."/>
            <person name="Singh A."/>
            <person name="Wilkins M.J."/>
            <person name="Williams K.H."/>
            <person name="Banfield J.F."/>
        </authorList>
    </citation>
    <scope>NUCLEOTIDE SEQUENCE [LARGE SCALE GENOMIC DNA]</scope>
</reference>
<evidence type="ECO:0008006" key="3">
    <source>
        <dbReference type="Google" id="ProtNLM"/>
    </source>
</evidence>
<gene>
    <name evidence="1" type="ORF">UT53_C0012G0010</name>
</gene>
<dbReference type="EMBL" id="LBXD01000012">
    <property type="protein sequence ID" value="KKR23590.1"/>
    <property type="molecule type" value="Genomic_DNA"/>
</dbReference>
<evidence type="ECO:0000313" key="2">
    <source>
        <dbReference type="Proteomes" id="UP000034764"/>
    </source>
</evidence>
<proteinExistence type="predicted"/>
<comment type="caution">
    <text evidence="1">The sequence shown here is derived from an EMBL/GenBank/DDBJ whole genome shotgun (WGS) entry which is preliminary data.</text>
</comment>
<dbReference type="AlphaFoldDB" id="A0A0G0RMA8"/>